<dbReference type="KEGG" id="mfel:JPM2_2480"/>
<feature type="transmembrane region" description="Helical" evidence="1">
    <location>
        <begin position="47"/>
        <end position="71"/>
    </location>
</feature>
<keyword evidence="1" id="KW-1133">Transmembrane helix</keyword>
<dbReference type="Proteomes" id="UP000464317">
    <property type="component" value="Chromosome"/>
</dbReference>
<reference evidence="2 3" key="1">
    <citation type="submission" date="2020-01" db="EMBL/GenBank/DDBJ databases">
        <title>Complete genome sequence of Mycoplasma felis strain Myco-2.</title>
        <authorList>
            <person name="Kinoshita Y."/>
            <person name="Niwa H."/>
            <person name="Uchida-Fujii E."/>
            <person name="Nukada T."/>
        </authorList>
    </citation>
    <scope>NUCLEOTIDE SEQUENCE [LARGE SCALE GENOMIC DNA]</scope>
    <source>
        <strain evidence="2 3">Myco-2</strain>
    </source>
</reference>
<gene>
    <name evidence="2" type="ORF">JPM2_2480</name>
</gene>
<dbReference type="EMBL" id="AP022325">
    <property type="protein sequence ID" value="BBU47555.1"/>
    <property type="molecule type" value="Genomic_DNA"/>
</dbReference>
<keyword evidence="1" id="KW-0812">Transmembrane</keyword>
<sequence length="75" mass="8724">MDNKNKLNFIQFRKEEIAYAIAKEKNKNNKLIQKQKEKELPIYKKSLFVNLILTSVALIIIIGLLLVAFYIGKTL</sequence>
<proteinExistence type="predicted"/>
<evidence type="ECO:0000313" key="2">
    <source>
        <dbReference type="EMBL" id="BBU47555.1"/>
    </source>
</evidence>
<protein>
    <submittedName>
        <fullName evidence="2">Uncharacterized protein</fullName>
    </submittedName>
</protein>
<dbReference type="AlphaFoldDB" id="A0A809RRK2"/>
<evidence type="ECO:0000256" key="1">
    <source>
        <dbReference type="SAM" id="Phobius"/>
    </source>
</evidence>
<accession>A0A809RRK2</accession>
<organism evidence="2 3">
    <name type="scientific">Mycoplasmopsis felis</name>
    <dbReference type="NCBI Taxonomy" id="33923"/>
    <lineage>
        <taxon>Bacteria</taxon>
        <taxon>Bacillati</taxon>
        <taxon>Mycoplasmatota</taxon>
        <taxon>Mycoplasmoidales</taxon>
        <taxon>Metamycoplasmataceae</taxon>
        <taxon>Mycoplasmopsis</taxon>
    </lineage>
</organism>
<keyword evidence="1" id="KW-0472">Membrane</keyword>
<dbReference type="RefSeq" id="WP_161553049.1">
    <property type="nucleotide sequence ID" value="NZ_AP022325.1"/>
</dbReference>
<name>A0A809RRK2_9BACT</name>
<keyword evidence="3" id="KW-1185">Reference proteome</keyword>
<evidence type="ECO:0000313" key="3">
    <source>
        <dbReference type="Proteomes" id="UP000464317"/>
    </source>
</evidence>
<dbReference type="GeneID" id="89496426"/>